<accession>A0A2P4T4N4</accession>
<organism evidence="1 2">
    <name type="scientific">Bambusicola thoracicus</name>
    <name type="common">Chinese bamboo-partridge</name>
    <name type="synonym">Perdix thoracica</name>
    <dbReference type="NCBI Taxonomy" id="9083"/>
    <lineage>
        <taxon>Eukaryota</taxon>
        <taxon>Metazoa</taxon>
        <taxon>Chordata</taxon>
        <taxon>Craniata</taxon>
        <taxon>Vertebrata</taxon>
        <taxon>Euteleostomi</taxon>
        <taxon>Archelosauria</taxon>
        <taxon>Archosauria</taxon>
        <taxon>Dinosauria</taxon>
        <taxon>Saurischia</taxon>
        <taxon>Theropoda</taxon>
        <taxon>Coelurosauria</taxon>
        <taxon>Aves</taxon>
        <taxon>Neognathae</taxon>
        <taxon>Galloanserae</taxon>
        <taxon>Galliformes</taxon>
        <taxon>Phasianidae</taxon>
        <taxon>Perdicinae</taxon>
        <taxon>Bambusicola</taxon>
    </lineage>
</organism>
<name>A0A2P4T4N4_BAMTH</name>
<evidence type="ECO:0000313" key="2">
    <source>
        <dbReference type="Proteomes" id="UP000237246"/>
    </source>
</evidence>
<keyword evidence="2" id="KW-1185">Reference proteome</keyword>
<evidence type="ECO:0000313" key="1">
    <source>
        <dbReference type="EMBL" id="POI31327.1"/>
    </source>
</evidence>
<reference evidence="1 2" key="1">
    <citation type="submission" date="2018-01" db="EMBL/GenBank/DDBJ databases">
        <title>Comparison of the Chinese Bamboo Partridge and Red Junglefowl genome sequences highlights the importance of demography in genome evolution.</title>
        <authorList>
            <person name="Tiley G.P."/>
            <person name="Kimball R.T."/>
            <person name="Braun E.L."/>
            <person name="Burleigh J.G."/>
        </authorList>
    </citation>
    <scope>NUCLEOTIDE SEQUENCE [LARGE SCALE GENOMIC DNA]</scope>
    <source>
        <strain evidence="1">RTK389</strain>
        <tissue evidence="1">Blood</tissue>
    </source>
</reference>
<gene>
    <name evidence="1" type="ORF">CIB84_004922</name>
</gene>
<comment type="caution">
    <text evidence="1">The sequence shown here is derived from an EMBL/GenBank/DDBJ whole genome shotgun (WGS) entry which is preliminary data.</text>
</comment>
<protein>
    <submittedName>
        <fullName evidence="1">Uncharacterized protein</fullName>
    </submittedName>
</protein>
<sequence>MKMASVAVALSSNLRWQWAVEGQPGPIQAQAWGQLGSGVAGAKSEAVLPQKPPACLESRTHTQLSPVLCHHTHNAKQAWVHLKQYILWCEGLAFKAASLLGELYCQESSAGRAKAIWMSQQVPY</sequence>
<proteinExistence type="predicted"/>
<dbReference type="Proteomes" id="UP000237246">
    <property type="component" value="Unassembled WGS sequence"/>
</dbReference>
<dbReference type="AlphaFoldDB" id="A0A2P4T4N4"/>
<dbReference type="EMBL" id="PPHD01008949">
    <property type="protein sequence ID" value="POI31327.1"/>
    <property type="molecule type" value="Genomic_DNA"/>
</dbReference>